<comment type="caution">
    <text evidence="1">The sequence shown here is derived from an EMBL/GenBank/DDBJ whole genome shotgun (WGS) entry which is preliminary data.</text>
</comment>
<gene>
    <name evidence="1" type="ORF">MDG893_05044</name>
</gene>
<protein>
    <recommendedName>
        <fullName evidence="3">Phage protein</fullName>
    </recommendedName>
</protein>
<proteinExistence type="predicted"/>
<dbReference type="AlphaFoldDB" id="A6F4S7"/>
<evidence type="ECO:0000313" key="1">
    <source>
        <dbReference type="EMBL" id="EDM46241.1"/>
    </source>
</evidence>
<name>A6F4S7_9GAMM</name>
<evidence type="ECO:0008006" key="3">
    <source>
        <dbReference type="Google" id="ProtNLM"/>
    </source>
</evidence>
<keyword evidence="2" id="KW-1185">Reference proteome</keyword>
<dbReference type="EMBL" id="ABCP01000047">
    <property type="protein sequence ID" value="EDM46241.1"/>
    <property type="molecule type" value="Genomic_DNA"/>
</dbReference>
<reference evidence="1 2" key="1">
    <citation type="submission" date="2007-06" db="EMBL/GenBank/DDBJ databases">
        <authorList>
            <person name="Green D."/>
            <person name="Ferriera S."/>
            <person name="Johnson J."/>
            <person name="Kravitz S."/>
            <person name="Beeson K."/>
            <person name="Sutton G."/>
            <person name="Rogers Y.-H."/>
            <person name="Friedman R."/>
            <person name="Frazier M."/>
            <person name="Venter J.C."/>
        </authorList>
    </citation>
    <scope>NUCLEOTIDE SEQUENCE [LARGE SCALE GENOMIC DNA]</scope>
    <source>
        <strain evidence="1 2">DG893</strain>
    </source>
</reference>
<sequence>MAKYQDGELIVLYFEDYTHPEFVKGEVSLDHAQKVVGDYHGDDLRVTEVTHKYAFWGVGQDEMGEKCQILYTRDEPGRGRFKVTECTCEWAKSDRGDKA</sequence>
<dbReference type="OrthoDB" id="9947531at2"/>
<dbReference type="STRING" id="443152.MDG893_05044"/>
<evidence type="ECO:0000313" key="2">
    <source>
        <dbReference type="Proteomes" id="UP000005856"/>
    </source>
</evidence>
<dbReference type="Proteomes" id="UP000005856">
    <property type="component" value="Unassembled WGS sequence"/>
</dbReference>
<dbReference type="RefSeq" id="WP_007155261.1">
    <property type="nucleotide sequence ID" value="NZ_ABCP01000047.1"/>
</dbReference>
<organism evidence="1 2">
    <name type="scientific">Marinobacter algicola DG893</name>
    <dbReference type="NCBI Taxonomy" id="443152"/>
    <lineage>
        <taxon>Bacteria</taxon>
        <taxon>Pseudomonadati</taxon>
        <taxon>Pseudomonadota</taxon>
        <taxon>Gammaproteobacteria</taxon>
        <taxon>Pseudomonadales</taxon>
        <taxon>Marinobacteraceae</taxon>
        <taxon>Marinobacter</taxon>
    </lineage>
</organism>
<accession>A6F4S7</accession>